<dbReference type="PROSITE" id="PS50092">
    <property type="entry name" value="TSP1"/>
    <property type="match status" value="1"/>
</dbReference>
<dbReference type="InterPro" id="IPR000884">
    <property type="entry name" value="TSP1_rpt"/>
</dbReference>
<comment type="caution">
    <text evidence="1">The sequence shown here is derived from an EMBL/GenBank/DDBJ whole genome shotgun (WGS) entry which is preliminary data.</text>
</comment>
<dbReference type="SUPFAM" id="SSF82895">
    <property type="entry name" value="TSP-1 type 1 repeat"/>
    <property type="match status" value="1"/>
</dbReference>
<dbReference type="AlphaFoldDB" id="A0A8S9ZJ65"/>
<accession>A0A8S9ZJ65</accession>
<dbReference type="SMART" id="SM00209">
    <property type="entry name" value="TSP1"/>
    <property type="match status" value="1"/>
</dbReference>
<protein>
    <submittedName>
        <fullName evidence="1">Uncharacterized protein</fullName>
    </submittedName>
</protein>
<evidence type="ECO:0000313" key="1">
    <source>
        <dbReference type="EMBL" id="KAF7633337.1"/>
    </source>
</evidence>
<sequence>ENIKINEINNQSNIKEIKTTKLPLIPKIVLPIKQINKNSRHINNPKPIPILIGNQKIIIISTTSSTPKISTKTEENKNKQNIILTTTTTIKPLIYMKTLIQRKNKNINLNNNTINNKVILTENSGSIWLDGNIPSFNSTAKWSNWSEWGECFCGKQMRSRTCIYENNNSFHSQGCLGKSYESKNCILNKEQCPTTIPPIPPSKLQLINKKEKPSFFKRNSLNITPLKIKNEGQNHQRENELLKHKFLLTQRHRMFRHKN</sequence>
<name>A0A8S9ZJ65_9BILA</name>
<dbReference type="Proteomes" id="UP000605970">
    <property type="component" value="Unassembled WGS sequence"/>
</dbReference>
<proteinExistence type="predicted"/>
<dbReference type="Pfam" id="PF00090">
    <property type="entry name" value="TSP_1"/>
    <property type="match status" value="1"/>
</dbReference>
<feature type="non-terminal residue" evidence="1">
    <location>
        <position position="259"/>
    </location>
</feature>
<dbReference type="InterPro" id="IPR036383">
    <property type="entry name" value="TSP1_rpt_sf"/>
</dbReference>
<keyword evidence="2" id="KW-1185">Reference proteome</keyword>
<dbReference type="EMBL" id="JABEBT010000078">
    <property type="protein sequence ID" value="KAF7633337.1"/>
    <property type="molecule type" value="Genomic_DNA"/>
</dbReference>
<evidence type="ECO:0000313" key="2">
    <source>
        <dbReference type="Proteomes" id="UP000605970"/>
    </source>
</evidence>
<dbReference type="OrthoDB" id="5855345at2759"/>
<dbReference type="Gene3D" id="2.20.100.10">
    <property type="entry name" value="Thrombospondin type-1 (TSP1) repeat"/>
    <property type="match status" value="1"/>
</dbReference>
<feature type="non-terminal residue" evidence="1">
    <location>
        <position position="1"/>
    </location>
</feature>
<organism evidence="1 2">
    <name type="scientific">Meloidogyne graminicola</name>
    <dbReference type="NCBI Taxonomy" id="189291"/>
    <lineage>
        <taxon>Eukaryota</taxon>
        <taxon>Metazoa</taxon>
        <taxon>Ecdysozoa</taxon>
        <taxon>Nematoda</taxon>
        <taxon>Chromadorea</taxon>
        <taxon>Rhabditida</taxon>
        <taxon>Tylenchina</taxon>
        <taxon>Tylenchomorpha</taxon>
        <taxon>Tylenchoidea</taxon>
        <taxon>Meloidogynidae</taxon>
        <taxon>Meloidogyninae</taxon>
        <taxon>Meloidogyne</taxon>
    </lineage>
</organism>
<reference evidence="1" key="1">
    <citation type="journal article" date="2020" name="Ecol. Evol.">
        <title>Genome structure and content of the rice root-knot nematode (Meloidogyne graminicola).</title>
        <authorList>
            <person name="Phan N.T."/>
            <person name="Danchin E.G.J."/>
            <person name="Klopp C."/>
            <person name="Perfus-Barbeoch L."/>
            <person name="Kozlowski D.K."/>
            <person name="Koutsovoulos G.D."/>
            <person name="Lopez-Roques C."/>
            <person name="Bouchez O."/>
            <person name="Zahm M."/>
            <person name="Besnard G."/>
            <person name="Bellafiore S."/>
        </authorList>
    </citation>
    <scope>NUCLEOTIDE SEQUENCE</scope>
    <source>
        <strain evidence="1">VN-18</strain>
    </source>
</reference>
<gene>
    <name evidence="1" type="ORF">Mgra_00007219</name>
</gene>